<dbReference type="PANTHER" id="PTHR11006">
    <property type="entry name" value="PROTEIN ARGININE N-METHYLTRANSFERASE"/>
    <property type="match status" value="1"/>
</dbReference>
<evidence type="ECO:0000256" key="4">
    <source>
        <dbReference type="ARBA" id="ARBA00022603"/>
    </source>
</evidence>
<evidence type="ECO:0000256" key="11">
    <source>
        <dbReference type="ARBA" id="ARBA00049303"/>
    </source>
</evidence>
<organism evidence="16 17">
    <name type="scientific">Boothiomyces macroporosus</name>
    <dbReference type="NCBI Taxonomy" id="261099"/>
    <lineage>
        <taxon>Eukaryota</taxon>
        <taxon>Fungi</taxon>
        <taxon>Fungi incertae sedis</taxon>
        <taxon>Chytridiomycota</taxon>
        <taxon>Chytridiomycota incertae sedis</taxon>
        <taxon>Chytridiomycetes</taxon>
        <taxon>Rhizophydiales</taxon>
        <taxon>Terramycetaceae</taxon>
        <taxon>Boothiomyces</taxon>
    </lineage>
</organism>
<dbReference type="GO" id="GO:0005634">
    <property type="term" value="C:nucleus"/>
    <property type="evidence" value="ECO:0007669"/>
    <property type="project" value="TreeGrafter"/>
</dbReference>
<evidence type="ECO:0000259" key="15">
    <source>
        <dbReference type="Pfam" id="PF22528"/>
    </source>
</evidence>
<dbReference type="Pfam" id="PF06325">
    <property type="entry name" value="PrmA"/>
    <property type="match status" value="1"/>
</dbReference>
<evidence type="ECO:0000256" key="8">
    <source>
        <dbReference type="ARBA" id="ARBA00022771"/>
    </source>
</evidence>
<evidence type="ECO:0000256" key="1">
    <source>
        <dbReference type="ARBA" id="ARBA00004514"/>
    </source>
</evidence>
<dbReference type="Gene3D" id="2.70.160.11">
    <property type="entry name" value="Hnrnp arginine n-methyltransferase1"/>
    <property type="match status" value="1"/>
</dbReference>
<dbReference type="InterPro" id="IPR055135">
    <property type="entry name" value="PRMT_dom"/>
</dbReference>
<gene>
    <name evidence="16" type="ORF">HK103_000134</name>
</gene>
<keyword evidence="8" id="KW-0863">Zinc-finger</keyword>
<comment type="catalytic activity">
    <reaction evidence="11">
        <text>L-arginyl-[protein] + S-adenosyl-L-methionine = N(omega)-methyl-L-arginyl-[protein] + S-adenosyl-L-homocysteine + H(+)</text>
        <dbReference type="Rhea" id="RHEA:48100"/>
        <dbReference type="Rhea" id="RHEA-COMP:10532"/>
        <dbReference type="Rhea" id="RHEA-COMP:11990"/>
        <dbReference type="ChEBI" id="CHEBI:15378"/>
        <dbReference type="ChEBI" id="CHEBI:29965"/>
        <dbReference type="ChEBI" id="CHEBI:57856"/>
        <dbReference type="ChEBI" id="CHEBI:59789"/>
        <dbReference type="ChEBI" id="CHEBI:65280"/>
    </reaction>
    <physiologicalReaction direction="left-to-right" evidence="11">
        <dbReference type="Rhea" id="RHEA:48101"/>
    </physiologicalReaction>
</comment>
<evidence type="ECO:0000256" key="9">
    <source>
        <dbReference type="ARBA" id="ARBA00022833"/>
    </source>
</evidence>
<dbReference type="InterPro" id="IPR025799">
    <property type="entry name" value="Arg_MeTrfase"/>
</dbReference>
<dbReference type="AlphaFoldDB" id="A0AAD5UMY2"/>
<dbReference type="GO" id="GO:0035242">
    <property type="term" value="F:protein-arginine omega-N asymmetric methyltransferase activity"/>
    <property type="evidence" value="ECO:0007669"/>
    <property type="project" value="UniProtKB-EC"/>
</dbReference>
<protein>
    <recommendedName>
        <fullName evidence="2">type I protein arginine methyltransferase</fullName>
        <ecNumber evidence="2">2.1.1.319</ecNumber>
    </recommendedName>
</protein>
<dbReference type="EC" id="2.1.1.319" evidence="2"/>
<evidence type="ECO:0000256" key="2">
    <source>
        <dbReference type="ARBA" id="ARBA00011925"/>
    </source>
</evidence>
<dbReference type="SUPFAM" id="SSF57667">
    <property type="entry name" value="beta-beta-alpha zinc fingers"/>
    <property type="match status" value="1"/>
</dbReference>
<dbReference type="Pfam" id="PF22528">
    <property type="entry name" value="PRMT_C"/>
    <property type="match status" value="1"/>
</dbReference>
<keyword evidence="17" id="KW-1185">Reference proteome</keyword>
<keyword evidence="4 12" id="KW-0489">Methyltransferase</keyword>
<evidence type="ECO:0000313" key="17">
    <source>
        <dbReference type="Proteomes" id="UP001210925"/>
    </source>
</evidence>
<dbReference type="Pfam" id="PF21137">
    <property type="entry name" value="ANM3_C2H2_Zf"/>
    <property type="match status" value="1"/>
</dbReference>
<dbReference type="InterPro" id="IPR029063">
    <property type="entry name" value="SAM-dependent_MTases_sf"/>
</dbReference>
<evidence type="ECO:0000256" key="7">
    <source>
        <dbReference type="ARBA" id="ARBA00022723"/>
    </source>
</evidence>
<evidence type="ECO:0000256" key="5">
    <source>
        <dbReference type="ARBA" id="ARBA00022679"/>
    </source>
</evidence>
<dbReference type="EMBL" id="JADGKB010000001">
    <property type="protein sequence ID" value="KAJ3262605.1"/>
    <property type="molecule type" value="Genomic_DNA"/>
</dbReference>
<dbReference type="GO" id="GO:0042054">
    <property type="term" value="F:histone methyltransferase activity"/>
    <property type="evidence" value="ECO:0007669"/>
    <property type="project" value="TreeGrafter"/>
</dbReference>
<dbReference type="GO" id="GO:0032259">
    <property type="term" value="P:methylation"/>
    <property type="evidence" value="ECO:0007669"/>
    <property type="project" value="UniProtKB-KW"/>
</dbReference>
<dbReference type="FunFam" id="3.40.50.150:FF:000003">
    <property type="entry name" value="Blast:Protein arginine N-methyltransferase 1"/>
    <property type="match status" value="1"/>
</dbReference>
<dbReference type="GO" id="GO:0008270">
    <property type="term" value="F:zinc ion binding"/>
    <property type="evidence" value="ECO:0007669"/>
    <property type="project" value="UniProtKB-KW"/>
</dbReference>
<comment type="catalytic activity">
    <reaction evidence="10">
        <text>L-arginyl-[protein] + 2 S-adenosyl-L-methionine = N(omega),N(omega)-dimethyl-L-arginyl-[protein] + 2 S-adenosyl-L-homocysteine + 2 H(+)</text>
        <dbReference type="Rhea" id="RHEA:48096"/>
        <dbReference type="Rhea" id="RHEA-COMP:10532"/>
        <dbReference type="Rhea" id="RHEA-COMP:11991"/>
        <dbReference type="ChEBI" id="CHEBI:15378"/>
        <dbReference type="ChEBI" id="CHEBI:29965"/>
        <dbReference type="ChEBI" id="CHEBI:57856"/>
        <dbReference type="ChEBI" id="CHEBI:59789"/>
        <dbReference type="ChEBI" id="CHEBI:61897"/>
        <dbReference type="EC" id="2.1.1.319"/>
    </reaction>
    <physiologicalReaction direction="left-to-right" evidence="10">
        <dbReference type="Rhea" id="RHEA:48097"/>
    </physiologicalReaction>
</comment>
<dbReference type="PROSITE" id="PS51678">
    <property type="entry name" value="SAM_MT_PRMT"/>
    <property type="match status" value="1"/>
</dbReference>
<dbReference type="InterPro" id="IPR036236">
    <property type="entry name" value="Znf_C2H2_sf"/>
</dbReference>
<keyword evidence="9" id="KW-0862">Zinc</keyword>
<evidence type="ECO:0000313" key="16">
    <source>
        <dbReference type="EMBL" id="KAJ3262605.1"/>
    </source>
</evidence>
<sequence length="479" mass="55372">MNDDANSDILVDANDTWSNCGDWEDTDEAPIQCPFCPEVILNDCFNHFKKAHEFDYHSIKRQLKLDFYQMIKLVNYTRTVKCTMEQVIQTNEWNDDKYLAPVLPDDPLLYAFEDDDEEIEQDELTVLRNQMQQLLQQNMELKEGFEKYKTMVEKTFLPDSEPIEKLKNDVDGYYFDSYTGTDIHETMLKDTVRTEGYRDFIYGNKLYFKDKIVLDVGCGTGILSMFAAKAGAKKVYAVDNSQVIVRAREIVKENGLDHIITFFQGKIEEIELPSKGYFLLFEGMLDSVLVARDKWLQPDGMMAPSRTDILFAAVDDENWLNDNINFWNDVYGFKMSIMKNDVYTNGQYTIVPKDGINSNSFVLSKIETKTVTVKNLDFVTDFELDVSRDGTIYAFCGWFDTYFEKEGCESVFFSTGPFTKATHWVQTLFNLHSPLKVQKGDKIVGKFHVSKSQTNYRELDVKIDYALGSESFSQKFKVA</sequence>
<keyword evidence="5 12" id="KW-0808">Transferase</keyword>
<feature type="coiled-coil region" evidence="13">
    <location>
        <begin position="117"/>
        <end position="144"/>
    </location>
</feature>
<feature type="domain" description="Protein arginine N-methyltransferase" evidence="15">
    <location>
        <begin position="308"/>
        <end position="469"/>
    </location>
</feature>
<proteinExistence type="predicted"/>
<keyword evidence="3" id="KW-0963">Cytoplasm</keyword>
<evidence type="ECO:0000256" key="12">
    <source>
        <dbReference type="PROSITE-ProRule" id="PRU01015"/>
    </source>
</evidence>
<dbReference type="InterPro" id="IPR049482">
    <property type="entry name" value="ANM3-like_C2H2_Zf"/>
</dbReference>
<dbReference type="PANTHER" id="PTHR11006:SF53">
    <property type="entry name" value="PROTEIN ARGININE N-METHYLTRANSFERASE 3"/>
    <property type="match status" value="1"/>
</dbReference>
<evidence type="ECO:0000256" key="13">
    <source>
        <dbReference type="SAM" id="Coils"/>
    </source>
</evidence>
<feature type="domain" description="Protein arginine N-methyltransferase 3-like C2H2 zinc finger" evidence="14">
    <location>
        <begin position="59"/>
        <end position="101"/>
    </location>
</feature>
<evidence type="ECO:0000259" key="14">
    <source>
        <dbReference type="Pfam" id="PF21137"/>
    </source>
</evidence>
<dbReference type="SUPFAM" id="SSF53335">
    <property type="entry name" value="S-adenosyl-L-methionine-dependent methyltransferases"/>
    <property type="match status" value="1"/>
</dbReference>
<dbReference type="CDD" id="cd02440">
    <property type="entry name" value="AdoMet_MTases"/>
    <property type="match status" value="1"/>
</dbReference>
<evidence type="ECO:0000256" key="10">
    <source>
        <dbReference type="ARBA" id="ARBA00047384"/>
    </source>
</evidence>
<keyword evidence="13" id="KW-0175">Coiled coil</keyword>
<evidence type="ECO:0000256" key="3">
    <source>
        <dbReference type="ARBA" id="ARBA00022490"/>
    </source>
</evidence>
<evidence type="ECO:0000256" key="6">
    <source>
        <dbReference type="ARBA" id="ARBA00022691"/>
    </source>
</evidence>
<dbReference type="Gene3D" id="3.40.50.150">
    <property type="entry name" value="Vaccinia Virus protein VP39"/>
    <property type="match status" value="1"/>
</dbReference>
<keyword evidence="7" id="KW-0479">Metal-binding</keyword>
<comment type="caution">
    <text evidence="16">The sequence shown here is derived from an EMBL/GenBank/DDBJ whole genome shotgun (WGS) entry which is preliminary data.</text>
</comment>
<dbReference type="Proteomes" id="UP001210925">
    <property type="component" value="Unassembled WGS sequence"/>
</dbReference>
<comment type="subcellular location">
    <subcellularLocation>
        <location evidence="1">Cytoplasm</location>
        <location evidence="1">Cytosol</location>
    </subcellularLocation>
</comment>
<name>A0AAD5UMY2_9FUNG</name>
<dbReference type="GO" id="GO:0005829">
    <property type="term" value="C:cytosol"/>
    <property type="evidence" value="ECO:0007669"/>
    <property type="project" value="UniProtKB-SubCell"/>
</dbReference>
<reference evidence="16" key="1">
    <citation type="submission" date="2020-05" db="EMBL/GenBank/DDBJ databases">
        <title>Phylogenomic resolution of chytrid fungi.</title>
        <authorList>
            <person name="Stajich J.E."/>
            <person name="Amses K."/>
            <person name="Simmons R."/>
            <person name="Seto K."/>
            <person name="Myers J."/>
            <person name="Bonds A."/>
            <person name="Quandt C.A."/>
            <person name="Barry K."/>
            <person name="Liu P."/>
            <person name="Grigoriev I."/>
            <person name="Longcore J.E."/>
            <person name="James T.Y."/>
        </authorList>
    </citation>
    <scope>NUCLEOTIDE SEQUENCE</scope>
    <source>
        <strain evidence="16">PLAUS21</strain>
    </source>
</reference>
<accession>A0AAD5UMY2</accession>
<keyword evidence="6 12" id="KW-0949">S-adenosyl-L-methionine</keyword>